<evidence type="ECO:0000313" key="2">
    <source>
        <dbReference type="Proteomes" id="UP000225379"/>
    </source>
</evidence>
<proteinExistence type="predicted"/>
<protein>
    <recommendedName>
        <fullName evidence="3">Terminase small subunit, Nu1</fullName>
    </recommendedName>
</protein>
<dbReference type="EMBL" id="PDKW01000041">
    <property type="protein sequence ID" value="PGH56497.1"/>
    <property type="molecule type" value="Genomic_DNA"/>
</dbReference>
<dbReference type="AlphaFoldDB" id="A0A2B8BGZ7"/>
<comment type="caution">
    <text evidence="1">The sequence shown here is derived from an EMBL/GenBank/DDBJ whole genome shotgun (WGS) entry which is preliminary data.</text>
</comment>
<name>A0A2B8BGZ7_9PROT</name>
<organism evidence="1 2">
    <name type="scientific">Azospirillum palustre</name>
    <dbReference type="NCBI Taxonomy" id="2044885"/>
    <lineage>
        <taxon>Bacteria</taxon>
        <taxon>Pseudomonadati</taxon>
        <taxon>Pseudomonadota</taxon>
        <taxon>Alphaproteobacteria</taxon>
        <taxon>Rhodospirillales</taxon>
        <taxon>Azospirillaceae</taxon>
        <taxon>Azospirillum</taxon>
    </lineage>
</organism>
<gene>
    <name evidence="1" type="ORF">CRT60_16370</name>
</gene>
<dbReference type="Proteomes" id="UP000225379">
    <property type="component" value="Unassembled WGS sequence"/>
</dbReference>
<evidence type="ECO:0008006" key="3">
    <source>
        <dbReference type="Google" id="ProtNLM"/>
    </source>
</evidence>
<reference evidence="2" key="1">
    <citation type="submission" date="2017-10" db="EMBL/GenBank/DDBJ databases">
        <authorList>
            <person name="Kravchenko I.K."/>
            <person name="Grouzdev D.S."/>
        </authorList>
    </citation>
    <scope>NUCLEOTIDE SEQUENCE [LARGE SCALE GENOMIC DNA]</scope>
    <source>
        <strain evidence="2">B2</strain>
    </source>
</reference>
<evidence type="ECO:0000313" key="1">
    <source>
        <dbReference type="EMBL" id="PGH56497.1"/>
    </source>
</evidence>
<dbReference type="RefSeq" id="WP_098737584.1">
    <property type="nucleotide sequence ID" value="NZ_PDKW01000041.1"/>
</dbReference>
<dbReference type="OrthoDB" id="5875302at2"/>
<sequence length="161" mass="17418">MASQIEVGRHLDLSDRSVRELLTRGILPPARRGEHDLDACRIAYLRHMRAVAAGRTLGPAGDDLTTERARLAREQADAVAIRNAVSRRELLRRVDVSRAVVGAFNIVRDRLSALPARLAGTLAASTEPADVRARLETAIGDVLAELAETRVVTVEEPADAA</sequence>
<keyword evidence="2" id="KW-1185">Reference proteome</keyword>
<accession>A0A2B8BGZ7</accession>